<dbReference type="EMBL" id="JAENHO010000004">
    <property type="protein sequence ID" value="MBL7256004.1"/>
    <property type="molecule type" value="Genomic_DNA"/>
</dbReference>
<gene>
    <name evidence="1" type="ORF">JKJ07_17035</name>
</gene>
<keyword evidence="2" id="KW-1185">Reference proteome</keyword>
<proteinExistence type="predicted"/>
<evidence type="ECO:0000313" key="1">
    <source>
        <dbReference type="EMBL" id="MBL7256004.1"/>
    </source>
</evidence>
<comment type="caution">
    <text evidence="1">The sequence shown here is derived from an EMBL/GenBank/DDBJ whole genome shotgun (WGS) entry which is preliminary data.</text>
</comment>
<protein>
    <submittedName>
        <fullName evidence="1">Uncharacterized protein</fullName>
    </submittedName>
</protein>
<dbReference type="RefSeq" id="WP_202992522.1">
    <property type="nucleotide sequence ID" value="NZ_JAENHO010000004.1"/>
</dbReference>
<sequence length="172" mass="18913">MQQRISDQILSKVGVPREPAVELLTAHDRHLQTWPITTQLHDELLFSRSGVGGNHQDPLNGIMLHRGGERLGDLPTTRALLTPEPVTEILQLKDPQPRTPPHDDVTPAVTTAPVVGPDLNTGNAVEPVDQGFDNAIELGLCEVIPIDGDVDSREISGRMRQLRRAGRRCPRI</sequence>
<dbReference type="Proteomes" id="UP000598996">
    <property type="component" value="Unassembled WGS sequence"/>
</dbReference>
<accession>A0ABS1VPD6</accession>
<reference evidence="1 2" key="1">
    <citation type="submission" date="2021-01" db="EMBL/GenBank/DDBJ databases">
        <title>Actinoplanes sp. nov. LDG1-01 isolated from lichen.</title>
        <authorList>
            <person name="Saeng-In P."/>
            <person name="Phongsopitanun W."/>
            <person name="Kanchanasin P."/>
            <person name="Yuki M."/>
            <person name="Kudo T."/>
            <person name="Ohkuma M."/>
            <person name="Tanasupawat S."/>
        </authorList>
    </citation>
    <scope>NUCLEOTIDE SEQUENCE [LARGE SCALE GENOMIC DNA]</scope>
    <source>
        <strain evidence="1 2">LDG1-01</strain>
    </source>
</reference>
<organism evidence="1 2">
    <name type="scientific">Paractinoplanes lichenicola</name>
    <dbReference type="NCBI Taxonomy" id="2802976"/>
    <lineage>
        <taxon>Bacteria</taxon>
        <taxon>Bacillati</taxon>
        <taxon>Actinomycetota</taxon>
        <taxon>Actinomycetes</taxon>
        <taxon>Micromonosporales</taxon>
        <taxon>Micromonosporaceae</taxon>
        <taxon>Paractinoplanes</taxon>
    </lineage>
</organism>
<evidence type="ECO:0000313" key="2">
    <source>
        <dbReference type="Proteomes" id="UP000598996"/>
    </source>
</evidence>
<name>A0ABS1VPD6_9ACTN</name>